<dbReference type="EMBL" id="CP067134">
    <property type="protein sequence ID" value="WCR12555.1"/>
    <property type="molecule type" value="Genomic_DNA"/>
</dbReference>
<reference evidence="7 8" key="1">
    <citation type="submission" date="2021-01" db="EMBL/GenBank/DDBJ databases">
        <title>Biogeographic distribution of Paracoccus.</title>
        <authorList>
            <person name="Hollensteiner J."/>
            <person name="Leineberger J."/>
            <person name="Brinkhoff T."/>
            <person name="Daniel R."/>
        </authorList>
    </citation>
    <scope>NUCLEOTIDE SEQUENCE [LARGE SCALE GENOMIC DNA]</scope>
    <source>
        <strain evidence="7 8">LMG25392</strain>
    </source>
</reference>
<dbReference type="InterPro" id="IPR001678">
    <property type="entry name" value="MeTrfase_RsmB-F_NOP2_dom"/>
</dbReference>
<evidence type="ECO:0000256" key="4">
    <source>
        <dbReference type="ARBA" id="ARBA00022884"/>
    </source>
</evidence>
<organism evidence="7 8">
    <name type="scientific">Paracoccus stylophorae</name>
    <dbReference type="NCBI Taxonomy" id="659350"/>
    <lineage>
        <taxon>Bacteria</taxon>
        <taxon>Pseudomonadati</taxon>
        <taxon>Pseudomonadota</taxon>
        <taxon>Alphaproteobacteria</taxon>
        <taxon>Rhodobacterales</taxon>
        <taxon>Paracoccaceae</taxon>
        <taxon>Paracoccus</taxon>
    </lineage>
</organism>
<feature type="binding site" evidence="5">
    <location>
        <position position="273"/>
    </location>
    <ligand>
        <name>S-adenosyl-L-methionine</name>
        <dbReference type="ChEBI" id="CHEBI:59789"/>
    </ligand>
</feature>
<keyword evidence="8" id="KW-1185">Reference proteome</keyword>
<dbReference type="PRINTS" id="PR02008">
    <property type="entry name" value="RCMTFAMILY"/>
</dbReference>
<feature type="binding site" evidence="5">
    <location>
        <position position="249"/>
    </location>
    <ligand>
        <name>S-adenosyl-L-methionine</name>
        <dbReference type="ChEBI" id="CHEBI:59789"/>
    </ligand>
</feature>
<evidence type="ECO:0000256" key="3">
    <source>
        <dbReference type="ARBA" id="ARBA00022691"/>
    </source>
</evidence>
<evidence type="ECO:0000313" key="7">
    <source>
        <dbReference type="EMBL" id="WCR12555.1"/>
    </source>
</evidence>
<feature type="binding site" evidence="5">
    <location>
        <position position="285"/>
    </location>
    <ligand>
        <name>S-adenosyl-L-methionine</name>
        <dbReference type="ChEBI" id="CHEBI:59789"/>
    </ligand>
</feature>
<dbReference type="PANTHER" id="PTHR22807:SF53">
    <property type="entry name" value="RIBOSOMAL RNA SMALL SUBUNIT METHYLTRANSFERASE B-RELATED"/>
    <property type="match status" value="1"/>
</dbReference>
<dbReference type="PROSITE" id="PS51686">
    <property type="entry name" value="SAM_MT_RSMB_NOP"/>
    <property type="match status" value="1"/>
</dbReference>
<dbReference type="SUPFAM" id="SSF53335">
    <property type="entry name" value="S-adenosyl-L-methionine-dependent methyltransferases"/>
    <property type="match status" value="1"/>
</dbReference>
<sequence>MTPPARIAAAIGILDDVLAGRPAEQALLRWSRASRFAGSGDRAAVRDLVYEALRRRNTLAALGGAQNGRGLMIGYLRETGQQPDAFFTGHGHAPPPLDPAETQMPASADIAHIADLPDWLLPQWHASLGADAASIARAMGHRAPVWLRVNPARGQSAAAVDALAVDGISVTPHPDLPTALKVTSGERGVAQSAAYRGGLVELQDLSPQLACDALPVQAGDRVLDFCAGGGGKTLAIGGRQSGLDLVAHDADPARMRDLPPRAERAGLSVRLTDDPRGPFDLVVADVPCSGSGTWRRSPDAKWRLTPAALDELIRTQSAILDRVAGLVAPGGHLAYMTCSLLRAENDAQADAFLARHPGFTPVMRRLWTPMQGGDGFFLALFRRTG</sequence>
<dbReference type="GO" id="GO:0032259">
    <property type="term" value="P:methylation"/>
    <property type="evidence" value="ECO:0007669"/>
    <property type="project" value="UniProtKB-KW"/>
</dbReference>
<comment type="similarity">
    <text evidence="5">Belongs to the class I-like SAM-binding methyltransferase superfamily. RsmB/NOP family.</text>
</comment>
<name>A0ABY7SZR5_9RHOB</name>
<dbReference type="InterPro" id="IPR023267">
    <property type="entry name" value="RCMT"/>
</dbReference>
<evidence type="ECO:0000259" key="6">
    <source>
        <dbReference type="PROSITE" id="PS51686"/>
    </source>
</evidence>
<dbReference type="Pfam" id="PF22458">
    <property type="entry name" value="RsmF-B_ferredox"/>
    <property type="match status" value="1"/>
</dbReference>
<feature type="domain" description="SAM-dependent MTase RsmB/NOP-type" evidence="6">
    <location>
        <begin position="135"/>
        <end position="385"/>
    </location>
</feature>
<keyword evidence="4 5" id="KW-0694">RNA-binding</keyword>
<keyword evidence="3 5" id="KW-0949">S-adenosyl-L-methionine</keyword>
<keyword evidence="1 5" id="KW-0489">Methyltransferase</keyword>
<evidence type="ECO:0000256" key="2">
    <source>
        <dbReference type="ARBA" id="ARBA00022679"/>
    </source>
</evidence>
<dbReference type="GO" id="GO:0008168">
    <property type="term" value="F:methyltransferase activity"/>
    <property type="evidence" value="ECO:0007669"/>
    <property type="project" value="UniProtKB-KW"/>
</dbReference>
<dbReference type="InterPro" id="IPR049560">
    <property type="entry name" value="MeTrfase_RsmB-F_NOP2_cat"/>
</dbReference>
<proteinExistence type="inferred from homology"/>
<gene>
    <name evidence="7" type="ORF">JHW45_09225</name>
</gene>
<evidence type="ECO:0000313" key="8">
    <source>
        <dbReference type="Proteomes" id="UP001218412"/>
    </source>
</evidence>
<dbReference type="Gene3D" id="3.40.50.150">
    <property type="entry name" value="Vaccinia Virus protein VP39"/>
    <property type="match status" value="1"/>
</dbReference>
<dbReference type="PANTHER" id="PTHR22807">
    <property type="entry name" value="NOP2 YEAST -RELATED NOL1/NOP2/FMU SUN DOMAIN-CONTAINING"/>
    <property type="match status" value="1"/>
</dbReference>
<dbReference type="Pfam" id="PF01189">
    <property type="entry name" value="Methyltr_RsmB-F"/>
    <property type="match status" value="1"/>
</dbReference>
<dbReference type="RefSeq" id="WP_272860586.1">
    <property type="nucleotide sequence ID" value="NZ_CP067134.1"/>
</dbReference>
<evidence type="ECO:0000256" key="1">
    <source>
        <dbReference type="ARBA" id="ARBA00022603"/>
    </source>
</evidence>
<keyword evidence="2 5" id="KW-0808">Transferase</keyword>
<dbReference type="InterPro" id="IPR054728">
    <property type="entry name" value="RsmB-like_ferredoxin"/>
</dbReference>
<dbReference type="InterPro" id="IPR029063">
    <property type="entry name" value="SAM-dependent_MTases_sf"/>
</dbReference>
<feature type="active site" description="Nucleophile" evidence="5">
    <location>
        <position position="338"/>
    </location>
</feature>
<protein>
    <submittedName>
        <fullName evidence="7">RsmB/NOP family class I SAM-dependent RNA methyltransferase</fullName>
    </submittedName>
</protein>
<accession>A0ABY7SZR5</accession>
<dbReference type="Proteomes" id="UP001218412">
    <property type="component" value="Chromosome"/>
</dbReference>
<comment type="caution">
    <text evidence="5">Lacks conserved residue(s) required for the propagation of feature annotation.</text>
</comment>
<evidence type="ECO:0000256" key="5">
    <source>
        <dbReference type="PROSITE-ProRule" id="PRU01023"/>
    </source>
</evidence>